<gene>
    <name evidence="10" type="primary">LOC110075926</name>
</gene>
<dbReference type="GeneID" id="110075926"/>
<dbReference type="GO" id="GO:0051216">
    <property type="term" value="P:cartilage development"/>
    <property type="evidence" value="ECO:0007669"/>
    <property type="project" value="UniProtKB-UniRule"/>
</dbReference>
<dbReference type="InterPro" id="IPR008717">
    <property type="entry name" value="Noggin"/>
</dbReference>
<evidence type="ECO:0000256" key="5">
    <source>
        <dbReference type="ARBA" id="ARBA00022729"/>
    </source>
</evidence>
<organism evidence="9 10">
    <name type="scientific">Pogona vitticeps</name>
    <name type="common">central bearded dragon</name>
    <dbReference type="NCBI Taxonomy" id="103695"/>
    <lineage>
        <taxon>Eukaryota</taxon>
        <taxon>Metazoa</taxon>
        <taxon>Chordata</taxon>
        <taxon>Craniata</taxon>
        <taxon>Vertebrata</taxon>
        <taxon>Euteleostomi</taxon>
        <taxon>Lepidosauria</taxon>
        <taxon>Squamata</taxon>
        <taxon>Bifurcata</taxon>
        <taxon>Unidentata</taxon>
        <taxon>Episquamata</taxon>
        <taxon>Toxicofera</taxon>
        <taxon>Iguania</taxon>
        <taxon>Acrodonta</taxon>
        <taxon>Agamidae</taxon>
        <taxon>Amphibolurinae</taxon>
        <taxon>Pogona</taxon>
    </lineage>
</organism>
<dbReference type="InParanoid" id="A0A6J0T3U6"/>
<feature type="disulfide bond" evidence="8">
    <location>
        <begin position="204"/>
        <end position="264"/>
    </location>
</feature>
<dbReference type="GO" id="GO:0001649">
    <property type="term" value="P:osteoblast differentiation"/>
    <property type="evidence" value="ECO:0007669"/>
    <property type="project" value="TreeGrafter"/>
</dbReference>
<dbReference type="RefSeq" id="XP_020643287.2">
    <property type="nucleotide sequence ID" value="XM_020787628.2"/>
</dbReference>
<evidence type="ECO:0000256" key="1">
    <source>
        <dbReference type="ARBA" id="ARBA00004613"/>
    </source>
</evidence>
<dbReference type="AlphaFoldDB" id="A0A6J0T3U6"/>
<dbReference type="Gene3D" id="2.10.90.10">
    <property type="entry name" value="Cystine-knot cytokines"/>
    <property type="match status" value="1"/>
</dbReference>
<protein>
    <recommendedName>
        <fullName evidence="7">Noggin</fullName>
    </recommendedName>
</protein>
<dbReference type="KEGG" id="pvt:110075926"/>
<evidence type="ECO:0000256" key="3">
    <source>
        <dbReference type="ARBA" id="ARBA00022473"/>
    </source>
</evidence>
<feature type="disulfide bond" evidence="8">
    <location>
        <begin position="181"/>
        <end position="219"/>
    </location>
</feature>
<dbReference type="Gene3D" id="1.10.287.520">
    <property type="entry name" value="Helix hairpin bin"/>
    <property type="match status" value="1"/>
</dbReference>
<keyword evidence="5" id="KW-0732">Signal</keyword>
<dbReference type="PANTHER" id="PTHR10494:SF6">
    <property type="entry name" value="NOGGIN"/>
    <property type="match status" value="1"/>
</dbReference>
<dbReference type="GO" id="GO:0009953">
    <property type="term" value="P:dorsal/ventral pattern formation"/>
    <property type="evidence" value="ECO:0007669"/>
    <property type="project" value="TreeGrafter"/>
</dbReference>
<dbReference type="Proteomes" id="UP001652642">
    <property type="component" value="Chromosome 5"/>
</dbReference>
<evidence type="ECO:0000313" key="9">
    <source>
        <dbReference type="Proteomes" id="UP001652642"/>
    </source>
</evidence>
<feature type="disulfide bond" evidence="8">
    <location>
        <begin position="234"/>
        <end position="251"/>
    </location>
</feature>
<evidence type="ECO:0000256" key="8">
    <source>
        <dbReference type="PIRSR" id="PIRSR008129-1"/>
    </source>
</evidence>
<comment type="subunit">
    <text evidence="7">Homodimer.</text>
</comment>
<dbReference type="InterPro" id="IPR029034">
    <property type="entry name" value="Cystine-knot_cytokine"/>
</dbReference>
<dbReference type="GO" id="GO:0005615">
    <property type="term" value="C:extracellular space"/>
    <property type="evidence" value="ECO:0007669"/>
    <property type="project" value="TreeGrafter"/>
</dbReference>
<name>A0A6J0T3U6_9SAUR</name>
<reference evidence="10" key="1">
    <citation type="submission" date="2025-08" db="UniProtKB">
        <authorList>
            <consortium name="RefSeq"/>
        </authorList>
    </citation>
    <scope>IDENTIFICATION</scope>
</reference>
<evidence type="ECO:0000256" key="6">
    <source>
        <dbReference type="ARBA" id="ARBA00023188"/>
    </source>
</evidence>
<evidence type="ECO:0000313" key="10">
    <source>
        <dbReference type="RefSeq" id="XP_020643287.2"/>
    </source>
</evidence>
<dbReference type="PANTHER" id="PTHR10494">
    <property type="entry name" value="BONE MORPHOGENETIC PROTEIN INHIBITOR, NOGGIN"/>
    <property type="match status" value="1"/>
</dbReference>
<keyword evidence="3 7" id="KW-0217">Developmental protein</keyword>
<dbReference type="SUPFAM" id="SSF57501">
    <property type="entry name" value="Cystine-knot cytokines"/>
    <property type="match status" value="1"/>
</dbReference>
<evidence type="ECO:0000256" key="2">
    <source>
        <dbReference type="ARBA" id="ARBA00007480"/>
    </source>
</evidence>
<dbReference type="GO" id="GO:0045596">
    <property type="term" value="P:negative regulation of cell differentiation"/>
    <property type="evidence" value="ECO:0007669"/>
    <property type="project" value="InterPro"/>
</dbReference>
<dbReference type="OrthoDB" id="5950649at2759"/>
<sequence length="268" mass="30617">MDIRVLLVGMLLLEPRCQRCPQAGAVSFSQREEFTPSEAAVPSSQISKISQTSLDLHLIRSKLGTQAKPYSLSLSPDDYHHYLPKPKRLRTSRLMKLLGSSYDPFWMSIEEPQDQNASLEGLSTLNQELAEHTMQFQKKLFQETDGLDLSGLLTSENRIPHNLSQTIIHNFQQWLVDTATCHLTSSWVDMGSIFWPRWIRHTDCDLTYGGCSWPRGMTCKPAKVTHIRLLAWHCWINRDQSQSPGRSLQQCSWRQIPYPVVAACKCTC</sequence>
<dbReference type="Pfam" id="PF05806">
    <property type="entry name" value="Noggin"/>
    <property type="match status" value="1"/>
</dbReference>
<proteinExistence type="inferred from homology"/>
<evidence type="ECO:0000256" key="7">
    <source>
        <dbReference type="PIRNR" id="PIRNR008129"/>
    </source>
</evidence>
<dbReference type="GO" id="GO:0030514">
    <property type="term" value="P:negative regulation of BMP signaling pathway"/>
    <property type="evidence" value="ECO:0007669"/>
    <property type="project" value="InterPro"/>
</dbReference>
<evidence type="ECO:0000256" key="4">
    <source>
        <dbReference type="ARBA" id="ARBA00022525"/>
    </source>
</evidence>
<comment type="similarity">
    <text evidence="2 7">Belongs to the noggin family.</text>
</comment>
<keyword evidence="9" id="KW-1185">Reference proteome</keyword>
<dbReference type="PIRSF" id="PIRSF008129">
    <property type="entry name" value="Noggin"/>
    <property type="match status" value="1"/>
</dbReference>
<keyword evidence="7" id="KW-0221">Differentiation</keyword>
<accession>A0A6J0T3U6</accession>
<keyword evidence="4 7" id="KW-0964">Secreted</keyword>
<keyword evidence="6 7" id="KW-0891">Chondrogenesis</keyword>
<feature type="disulfide bond" evidence="8">
    <location>
        <begin position="211"/>
        <end position="266"/>
    </location>
</feature>
<keyword evidence="8" id="KW-1015">Disulfide bond</keyword>
<comment type="subcellular location">
    <subcellularLocation>
        <location evidence="1 7">Secreted</location>
    </subcellularLocation>
</comment>